<organism evidence="2 3">
    <name type="scientific">Skermania pinensis</name>
    <dbReference type="NCBI Taxonomy" id="39122"/>
    <lineage>
        <taxon>Bacteria</taxon>
        <taxon>Bacillati</taxon>
        <taxon>Actinomycetota</taxon>
        <taxon>Actinomycetes</taxon>
        <taxon>Mycobacteriales</taxon>
        <taxon>Gordoniaceae</taxon>
        <taxon>Skermania</taxon>
    </lineage>
</organism>
<keyword evidence="3" id="KW-1185">Reference proteome</keyword>
<feature type="transmembrane region" description="Helical" evidence="1">
    <location>
        <begin position="124"/>
        <end position="147"/>
    </location>
</feature>
<dbReference type="Pfam" id="PF13787">
    <property type="entry name" value="HXXEE"/>
    <property type="match status" value="1"/>
</dbReference>
<protein>
    <submittedName>
        <fullName evidence="2">HXXEE domain-containing protein</fullName>
    </submittedName>
</protein>
<name>A0ABX8SBM2_9ACTN</name>
<keyword evidence="1" id="KW-0472">Membrane</keyword>
<accession>A0ABX8SBM2</accession>
<proteinExistence type="predicted"/>
<evidence type="ECO:0000313" key="2">
    <source>
        <dbReference type="EMBL" id="QXQ13845.1"/>
    </source>
</evidence>
<feature type="transmembrane region" description="Helical" evidence="1">
    <location>
        <begin position="159"/>
        <end position="178"/>
    </location>
</feature>
<keyword evidence="1" id="KW-0812">Transmembrane</keyword>
<feature type="transmembrane region" description="Helical" evidence="1">
    <location>
        <begin position="20"/>
        <end position="41"/>
    </location>
</feature>
<keyword evidence="1" id="KW-1133">Transmembrane helix</keyword>
<evidence type="ECO:0000313" key="3">
    <source>
        <dbReference type="Proteomes" id="UP000887023"/>
    </source>
</evidence>
<dbReference type="RefSeq" id="WP_066473467.1">
    <property type="nucleotide sequence ID" value="NZ_CBCRUZ010000006.1"/>
</dbReference>
<dbReference type="Proteomes" id="UP000887023">
    <property type="component" value="Chromosome"/>
</dbReference>
<feature type="transmembrane region" description="Helical" evidence="1">
    <location>
        <begin position="48"/>
        <end position="65"/>
    </location>
</feature>
<dbReference type="EMBL" id="CP079105">
    <property type="protein sequence ID" value="QXQ13845.1"/>
    <property type="molecule type" value="Genomic_DNA"/>
</dbReference>
<gene>
    <name evidence="2" type="ORF">KV203_19075</name>
</gene>
<reference evidence="2" key="1">
    <citation type="submission" date="2021-07" db="EMBL/GenBank/DDBJ databases">
        <title>Candidatus Kaistella beijingensis sp. nov. isolated from a municipal wastewater treatment plant is involved in sludge foaming.</title>
        <authorList>
            <person name="Song Y."/>
            <person name="Liu S.-J."/>
        </authorList>
    </citation>
    <scope>NUCLEOTIDE SEQUENCE</scope>
    <source>
        <strain evidence="2">DSM 43998</strain>
    </source>
</reference>
<dbReference type="InterPro" id="IPR025671">
    <property type="entry name" value="HXXEE"/>
</dbReference>
<evidence type="ECO:0000256" key="1">
    <source>
        <dbReference type="SAM" id="Phobius"/>
    </source>
</evidence>
<sequence>MEFESFSGIEYRMGNFWDYWLAGWIWISIAIAVGFLVYIGVKWTTWGWGDRLTAIFAIWIVPHVWEEWVWPGGFHYMYNTLSGSATPDRYPMSELTDMITNFGLLVVSVVVVAIWGARVPVMIAAMLFSGFEAVIHTASVYMSYGHFGTGRHVLAYDPGLATALLGYLPLCLGLILVLRRTTPRPTLRQWLIGAGMTLILLVIVFIPEQILKDPNSPYRFQDHGYYNQFITSE</sequence>
<feature type="transmembrane region" description="Helical" evidence="1">
    <location>
        <begin position="98"/>
        <end position="117"/>
    </location>
</feature>
<feature type="transmembrane region" description="Helical" evidence="1">
    <location>
        <begin position="190"/>
        <end position="207"/>
    </location>
</feature>